<keyword evidence="2" id="KW-1185">Reference proteome</keyword>
<accession>A0A7C8HZG3</accession>
<reference evidence="1 2" key="1">
    <citation type="submission" date="2020-01" db="EMBL/GenBank/DDBJ databases">
        <authorList>
            <consortium name="DOE Joint Genome Institute"/>
            <person name="Haridas S."/>
            <person name="Albert R."/>
            <person name="Binder M."/>
            <person name="Bloem J."/>
            <person name="Labutti K."/>
            <person name="Salamov A."/>
            <person name="Andreopoulos B."/>
            <person name="Baker S.E."/>
            <person name="Barry K."/>
            <person name="Bills G."/>
            <person name="Bluhm B.H."/>
            <person name="Cannon C."/>
            <person name="Castanera R."/>
            <person name="Culley D.E."/>
            <person name="Daum C."/>
            <person name="Ezra D."/>
            <person name="Gonzalez J.B."/>
            <person name="Henrissat B."/>
            <person name="Kuo A."/>
            <person name="Liang C."/>
            <person name="Lipzen A."/>
            <person name="Lutzoni F."/>
            <person name="Magnuson J."/>
            <person name="Mondo S."/>
            <person name="Nolan M."/>
            <person name="Ohm R."/>
            <person name="Pangilinan J."/>
            <person name="Park H.-J.H."/>
            <person name="Ramirez L."/>
            <person name="Alfaro M."/>
            <person name="Sun H."/>
            <person name="Tritt A."/>
            <person name="Yoshinaga Y."/>
            <person name="Zwiers L.-H.L."/>
            <person name="Turgeon B.G."/>
            <person name="Goodwin S.B."/>
            <person name="Spatafora J.W."/>
            <person name="Crous P.W."/>
            <person name="Grigoriev I.V."/>
        </authorList>
    </citation>
    <scope>NUCLEOTIDE SEQUENCE [LARGE SCALE GENOMIC DNA]</scope>
    <source>
        <strain evidence="1 2">CBS 611.86</strain>
    </source>
</reference>
<dbReference type="AlphaFoldDB" id="A0A7C8HZG3"/>
<name>A0A7C8HZG3_9PLEO</name>
<gene>
    <name evidence="1" type="ORF">BDV95DRAFT_599222</name>
</gene>
<evidence type="ECO:0000313" key="1">
    <source>
        <dbReference type="EMBL" id="KAF2866217.1"/>
    </source>
</evidence>
<protein>
    <submittedName>
        <fullName evidence="1">Uncharacterized protein</fullName>
    </submittedName>
</protein>
<proteinExistence type="predicted"/>
<dbReference type="Proteomes" id="UP000481861">
    <property type="component" value="Unassembled WGS sequence"/>
</dbReference>
<comment type="caution">
    <text evidence="1">The sequence shown here is derived from an EMBL/GenBank/DDBJ whole genome shotgun (WGS) entry which is preliminary data.</text>
</comment>
<sequence>MDSQMGLFLETIRSALEYNAHQVNAEPSGEPEVHELDELAGRVSYNQLGVSPSLSLSASQTPTVQYRSPVSVLSTLAPFGHQNATRSSQKRKAADPSQQKVCQGKKQAIRAVQLSQESRSLIVPQLIPVSKSRSNCPLEHHPQAQRLLSLLCCLAPPAFPIESSLLVCGGKDRKRWTLSRNLEIFGAEDIGLDRAIVDLLRNTGELDRSLKLLESSTCIIHQNGRLEVTPDKAFSVDKKICITMLEDEGVQDMEPYIQAYFVARKAFVLRSEGRWDESCQVLQDCLSSPKDIALDGRLNAIRRLLISALASNLWEREKFDEATLA</sequence>
<dbReference type="EMBL" id="JAADJZ010000029">
    <property type="protein sequence ID" value="KAF2866217.1"/>
    <property type="molecule type" value="Genomic_DNA"/>
</dbReference>
<organism evidence="1 2">
    <name type="scientific">Massariosphaeria phaeospora</name>
    <dbReference type="NCBI Taxonomy" id="100035"/>
    <lineage>
        <taxon>Eukaryota</taxon>
        <taxon>Fungi</taxon>
        <taxon>Dikarya</taxon>
        <taxon>Ascomycota</taxon>
        <taxon>Pezizomycotina</taxon>
        <taxon>Dothideomycetes</taxon>
        <taxon>Pleosporomycetidae</taxon>
        <taxon>Pleosporales</taxon>
        <taxon>Pleosporales incertae sedis</taxon>
        <taxon>Massariosphaeria</taxon>
    </lineage>
</organism>
<evidence type="ECO:0000313" key="2">
    <source>
        <dbReference type="Proteomes" id="UP000481861"/>
    </source>
</evidence>